<evidence type="ECO:0000256" key="1">
    <source>
        <dbReference type="SAM" id="MobiDB-lite"/>
    </source>
</evidence>
<protein>
    <submittedName>
        <fullName evidence="3">DUF2142 domain-containing protein</fullName>
    </submittedName>
</protein>
<dbReference type="AlphaFoldDB" id="A0A4D8QA17"/>
<evidence type="ECO:0000313" key="3">
    <source>
        <dbReference type="EMBL" id="QCO07247.1"/>
    </source>
</evidence>
<feature type="transmembrane region" description="Helical" evidence="2">
    <location>
        <begin position="108"/>
        <end position="125"/>
    </location>
</feature>
<feature type="transmembrane region" description="Helical" evidence="2">
    <location>
        <begin position="276"/>
        <end position="308"/>
    </location>
</feature>
<keyword evidence="3" id="KW-0614">Plasmid</keyword>
<sequence>MTSTGLNRSAGGAAGPPDRRGSNRGRRHDRRQPDGGVRSLHQRPDQPQPASAVHPGLPEPPSNGRPGDDHRFPQHRDLPPLFLFPRWPPFSEESAGASIHQTFYAARLLNLLAAVAVLVTALALFRTGRTVAATLLLFPTAVSQYAAVSQDGLLITVGALAAALASRPLSERRAAGVEIAWITALLALLFVTRHWCRSPFCPGRSPTPTRPWSILPTLGLVTVTAGWSLYADDDQGALVGLALPLFDDGAVDRHPDVPGHLRRVLWRTMSDLGHGYLLQAVAVFGLLDVFLPGWVYGVAALGIGLALLRDGHTASGGNGLFRGTGVIAVAAPGC</sequence>
<feature type="transmembrane region" description="Helical" evidence="2">
    <location>
        <begin position="177"/>
        <end position="195"/>
    </location>
</feature>
<organism evidence="3 4">
    <name type="scientific">Azospirillum brasilense</name>
    <dbReference type="NCBI Taxonomy" id="192"/>
    <lineage>
        <taxon>Bacteria</taxon>
        <taxon>Pseudomonadati</taxon>
        <taxon>Pseudomonadota</taxon>
        <taxon>Alphaproteobacteria</taxon>
        <taxon>Rhodospirillales</taxon>
        <taxon>Azospirillaceae</taxon>
        <taxon>Azospirillum</taxon>
    </lineage>
</organism>
<reference evidence="3 4" key="1">
    <citation type="submission" date="2018-09" db="EMBL/GenBank/DDBJ databases">
        <title>Whole genome based analysis of evolution and adaptive divergence in Indian and Brazilian strains of Azospirillum brasilense.</title>
        <authorList>
            <person name="Singh C."/>
            <person name="Tripathi A.K."/>
        </authorList>
    </citation>
    <scope>NUCLEOTIDE SEQUENCE [LARGE SCALE GENOMIC DNA]</scope>
    <source>
        <strain evidence="3 4">MTCC4036</strain>
        <plasmid evidence="3 4">p5</plasmid>
    </source>
</reference>
<keyword evidence="2" id="KW-0472">Membrane</keyword>
<evidence type="ECO:0000256" key="2">
    <source>
        <dbReference type="SAM" id="Phobius"/>
    </source>
</evidence>
<geneLocation type="plasmid" evidence="3">
    <name>p5</name>
</geneLocation>
<name>A0A4D8QA17_AZOBR</name>
<dbReference type="EMBL" id="CP032335">
    <property type="protein sequence ID" value="QCO07247.1"/>
    <property type="molecule type" value="Genomic_DNA"/>
</dbReference>
<gene>
    <name evidence="3" type="ORF">D3867_35730</name>
</gene>
<dbReference type="InterPro" id="IPR018674">
    <property type="entry name" value="DUF2142_membrane"/>
</dbReference>
<feature type="compositionally biased region" description="Basic and acidic residues" evidence="1">
    <location>
        <begin position="66"/>
        <end position="75"/>
    </location>
</feature>
<dbReference type="Proteomes" id="UP000298596">
    <property type="component" value="Plasmid p5"/>
</dbReference>
<accession>A0A4D8QA17</accession>
<feature type="region of interest" description="Disordered" evidence="1">
    <location>
        <begin position="1"/>
        <end position="75"/>
    </location>
</feature>
<dbReference type="Pfam" id="PF09913">
    <property type="entry name" value="DUF2142"/>
    <property type="match status" value="1"/>
</dbReference>
<keyword evidence="2" id="KW-0812">Transmembrane</keyword>
<keyword evidence="2" id="KW-1133">Transmembrane helix</keyword>
<proteinExistence type="predicted"/>
<evidence type="ECO:0000313" key="4">
    <source>
        <dbReference type="Proteomes" id="UP000298596"/>
    </source>
</evidence>